<protein>
    <submittedName>
        <fullName evidence="4">DUF4102 domain-containing protein</fullName>
    </submittedName>
</protein>
<dbReference type="Proteomes" id="UP000283469">
    <property type="component" value="Unassembled WGS sequence"/>
</dbReference>
<evidence type="ECO:0000259" key="3">
    <source>
        <dbReference type="Pfam" id="PF13356"/>
    </source>
</evidence>
<sequence>MKRLGMAGSRLKPLTVKEIEKLTAVPPPCIKHRYLGGVPGFALVHTPAGYTGYGLIYRADGKRKKLTLGSTKRLTLGDARKLATRFRNEIEAGGDPHGEKLQQRQRAAKLRQAEIDKERLDVERLWETYMQQVASQLRTRSSCHNIHPI</sequence>
<keyword evidence="5" id="KW-1185">Reference proteome</keyword>
<keyword evidence="2" id="KW-0229">DNA integration</keyword>
<dbReference type="PANTHER" id="PTHR30629">
    <property type="entry name" value="PROPHAGE INTEGRASE"/>
    <property type="match status" value="1"/>
</dbReference>
<dbReference type="InterPro" id="IPR025166">
    <property type="entry name" value="Integrase_DNA_bind_dom"/>
</dbReference>
<dbReference type="AlphaFoldDB" id="A0A418YMT4"/>
<organism evidence="4 5">
    <name type="scientific">Sphingobium terrigena</name>
    <dbReference type="NCBI Taxonomy" id="2304063"/>
    <lineage>
        <taxon>Bacteria</taxon>
        <taxon>Pseudomonadati</taxon>
        <taxon>Pseudomonadota</taxon>
        <taxon>Alphaproteobacteria</taxon>
        <taxon>Sphingomonadales</taxon>
        <taxon>Sphingomonadaceae</taxon>
        <taxon>Sphingobium</taxon>
    </lineage>
</organism>
<evidence type="ECO:0000256" key="2">
    <source>
        <dbReference type="ARBA" id="ARBA00022908"/>
    </source>
</evidence>
<proteinExistence type="inferred from homology"/>
<dbReference type="GO" id="GO:0015074">
    <property type="term" value="P:DNA integration"/>
    <property type="evidence" value="ECO:0007669"/>
    <property type="project" value="UniProtKB-KW"/>
</dbReference>
<reference evidence="4 5" key="1">
    <citation type="submission" date="2018-08" db="EMBL/GenBank/DDBJ databases">
        <title>Sphingobium sp. EO9.</title>
        <authorList>
            <person name="Park Y."/>
            <person name="Kim K.H."/>
            <person name="Jeon C.O."/>
        </authorList>
    </citation>
    <scope>NUCLEOTIDE SEQUENCE [LARGE SCALE GENOMIC DNA]</scope>
    <source>
        <strain evidence="4 5">EO9</strain>
    </source>
</reference>
<evidence type="ECO:0000313" key="5">
    <source>
        <dbReference type="Proteomes" id="UP000283469"/>
    </source>
</evidence>
<evidence type="ECO:0000313" key="4">
    <source>
        <dbReference type="EMBL" id="RJG52501.1"/>
    </source>
</evidence>
<dbReference type="Pfam" id="PF13356">
    <property type="entry name" value="Arm-DNA-bind_3"/>
    <property type="match status" value="1"/>
</dbReference>
<dbReference type="Gene3D" id="3.30.160.390">
    <property type="entry name" value="Integrase, DNA-binding domain"/>
    <property type="match status" value="1"/>
</dbReference>
<gene>
    <name evidence="4" type="ORF">D0Z70_20050</name>
</gene>
<comment type="similarity">
    <text evidence="1">Belongs to the 'phage' integrase family.</text>
</comment>
<dbReference type="OrthoDB" id="7615137at2"/>
<dbReference type="EMBL" id="QVRA01000026">
    <property type="protein sequence ID" value="RJG52501.1"/>
    <property type="molecule type" value="Genomic_DNA"/>
</dbReference>
<feature type="domain" description="Integrase DNA-binding" evidence="3">
    <location>
        <begin position="14"/>
        <end position="102"/>
    </location>
</feature>
<dbReference type="PANTHER" id="PTHR30629:SF2">
    <property type="entry name" value="PROPHAGE INTEGRASE INTS-RELATED"/>
    <property type="match status" value="1"/>
</dbReference>
<dbReference type="InterPro" id="IPR038488">
    <property type="entry name" value="Integrase_DNA-bd_sf"/>
</dbReference>
<evidence type="ECO:0000256" key="1">
    <source>
        <dbReference type="ARBA" id="ARBA00008857"/>
    </source>
</evidence>
<dbReference type="InterPro" id="IPR050808">
    <property type="entry name" value="Phage_Integrase"/>
</dbReference>
<accession>A0A418YMT4</accession>
<name>A0A418YMT4_9SPHN</name>
<comment type="caution">
    <text evidence="4">The sequence shown here is derived from an EMBL/GenBank/DDBJ whole genome shotgun (WGS) entry which is preliminary data.</text>
</comment>